<proteinExistence type="predicted"/>
<evidence type="ECO:0000313" key="1">
    <source>
        <dbReference type="EMBL" id="QID88003.1"/>
    </source>
</evidence>
<accession>A0A6C1EGJ1</accession>
<dbReference type="EMBL" id="CP049012">
    <property type="protein sequence ID" value="QID88003.1"/>
    <property type="molecule type" value="Genomic_DNA"/>
</dbReference>
<sequence>MNDPIARNQVMDLYRRRFIVYICTENADVYKKHEEDQDFVYYIDPTCEKDFEAFYREVPRLASILFTPRLSYHPSGIISCDSLESEIHSSIFVYYQALLNVIPHLKKKTQLILFDPSLTSELNLIHHSTEIISSGIINSLFNIFQRHQRLSVFLIKLGILQIGSQPSNYKFLNTSGSDIHKALHYPVYKMIMDANGYKVRQFFNWFVTLGGWNTVYHCGRFSYLATWPFASFIFNRQTCFSFKHLKKRLASAYRNIIAILPTPQSNPSEERLK</sequence>
<dbReference type="Proteomes" id="UP000501346">
    <property type="component" value="Chromosome SeXV-SeVIII"/>
</dbReference>
<name>A0A6C1EGJ1_SACPS</name>
<keyword evidence="2" id="KW-1185">Reference proteome</keyword>
<gene>
    <name evidence="1" type="primary">YSC83_2</name>
    <name evidence="1" type="ORF">GRS66_010706</name>
</gene>
<dbReference type="Pfam" id="PF08643">
    <property type="entry name" value="DUF1776"/>
    <property type="match status" value="1"/>
</dbReference>
<dbReference type="InterPro" id="IPR013952">
    <property type="entry name" value="DUF1776_fun"/>
</dbReference>
<reference evidence="1 2" key="1">
    <citation type="journal article" date="2019" name="BMC Genomics">
        <title>Chromosome level assembly and comparative genome analysis confirm lager-brewing yeasts originated from a single hybridization.</title>
        <authorList>
            <person name="Salazar A.N."/>
            <person name="Gorter de Vries A.R."/>
            <person name="van den Broek M."/>
            <person name="Brouwers N."/>
            <person name="de la Torre Cortes P."/>
            <person name="Kuijpers N.G.A."/>
            <person name="Daran J.G."/>
            <person name="Abeel T."/>
        </authorList>
    </citation>
    <scope>NUCLEOTIDE SEQUENCE [LARGE SCALE GENOMIC DNA]</scope>
    <source>
        <strain evidence="1 2">CBS 1483</strain>
    </source>
</reference>
<dbReference type="AlphaFoldDB" id="A0A6C1EGJ1"/>
<protein>
    <submittedName>
        <fullName evidence="1">UPF0744 protein ysc83</fullName>
    </submittedName>
</protein>
<dbReference type="OrthoDB" id="5308060at2759"/>
<organism evidence="1 2">
    <name type="scientific">Saccharomyces pastorianus</name>
    <name type="common">Lager yeast</name>
    <name type="synonym">Saccharomyces cerevisiae x Saccharomyces eubayanus</name>
    <dbReference type="NCBI Taxonomy" id="27292"/>
    <lineage>
        <taxon>Eukaryota</taxon>
        <taxon>Fungi</taxon>
        <taxon>Dikarya</taxon>
        <taxon>Ascomycota</taxon>
        <taxon>Saccharomycotina</taxon>
        <taxon>Saccharomycetes</taxon>
        <taxon>Saccharomycetales</taxon>
        <taxon>Saccharomycetaceae</taxon>
        <taxon>Saccharomyces</taxon>
    </lineage>
</organism>
<evidence type="ECO:0000313" key="2">
    <source>
        <dbReference type="Proteomes" id="UP000501346"/>
    </source>
</evidence>